<dbReference type="PANTHER" id="PTHR11361:SF99">
    <property type="entry name" value="DNA MISMATCH REPAIR PROTEIN"/>
    <property type="match status" value="1"/>
</dbReference>
<keyword evidence="4" id="KW-1133">Transmembrane helix</keyword>
<dbReference type="GO" id="GO:0006298">
    <property type="term" value="P:mismatch repair"/>
    <property type="evidence" value="ECO:0007669"/>
    <property type="project" value="InterPro"/>
</dbReference>
<evidence type="ECO:0000259" key="5">
    <source>
        <dbReference type="SMART" id="SM00534"/>
    </source>
</evidence>
<dbReference type="InterPro" id="IPR000432">
    <property type="entry name" value="DNA_mismatch_repair_MutS_C"/>
</dbReference>
<dbReference type="SMART" id="SM00534">
    <property type="entry name" value="MUTSac"/>
    <property type="match status" value="1"/>
</dbReference>
<sequence length="450" mass="49357">MNLLSQLHTTESDVRSIVSAGSDERHAEWYAQILWSPTGRWAWLNTAGWLTELVVLFRTILMPGLAAMIPVFVLAAPLVFTILQGRSISVSEYIKILSDAIKRALPPVMGKPRFAGRGGPLEVGEQFLNIAMSVGVFVASLWSQVSSAIKMRVVVADMRKRAASLRTYAKSVGILASTLGVRLDSSVRLVWDDMDLGAFGQGWNMTDSLEKLLEAGGHLDMLVAVARRGFTCLPAVGDAISVTDLWHPGLEAKRVYNSLQMGSGGGAAEKTKSNHVILTGPNRGGKSTLLKSLGAAVLMHQTLGIVFARRASLPVFGAIQTALRPADTLGSMSLFEAEIDFARGIRDLQHDGPLFLMMDEIFHGTNAHEGTEAATVFLDWLYAQSVSRVFSVISTHYLDLPRRYVDTQRLCMEAYPTNDGLRYTYKLKEGINEYSSVREILKERGLLRDA</sequence>
<dbReference type="InterPro" id="IPR045076">
    <property type="entry name" value="MutS"/>
</dbReference>
<evidence type="ECO:0000256" key="1">
    <source>
        <dbReference type="ARBA" id="ARBA00022741"/>
    </source>
</evidence>
<dbReference type="AlphaFoldDB" id="A0A6C0DAY7"/>
<evidence type="ECO:0000313" key="6">
    <source>
        <dbReference type="EMBL" id="QHT13562.1"/>
    </source>
</evidence>
<keyword evidence="4" id="KW-0472">Membrane</keyword>
<feature type="domain" description="DNA mismatch repair proteins mutS family" evidence="5">
    <location>
        <begin position="273"/>
        <end position="442"/>
    </location>
</feature>
<organism evidence="6">
    <name type="scientific">viral metagenome</name>
    <dbReference type="NCBI Taxonomy" id="1070528"/>
    <lineage>
        <taxon>unclassified sequences</taxon>
        <taxon>metagenomes</taxon>
        <taxon>organismal metagenomes</taxon>
    </lineage>
</organism>
<feature type="transmembrane region" description="Helical" evidence="4">
    <location>
        <begin position="60"/>
        <end position="83"/>
    </location>
</feature>
<accession>A0A6C0DAY7</accession>
<dbReference type="SUPFAM" id="SSF52540">
    <property type="entry name" value="P-loop containing nucleoside triphosphate hydrolases"/>
    <property type="match status" value="1"/>
</dbReference>
<dbReference type="InterPro" id="IPR027417">
    <property type="entry name" value="P-loop_NTPase"/>
</dbReference>
<evidence type="ECO:0000256" key="3">
    <source>
        <dbReference type="ARBA" id="ARBA00023125"/>
    </source>
</evidence>
<keyword evidence="2" id="KW-0067">ATP-binding</keyword>
<dbReference type="GO" id="GO:0005524">
    <property type="term" value="F:ATP binding"/>
    <property type="evidence" value="ECO:0007669"/>
    <property type="project" value="UniProtKB-KW"/>
</dbReference>
<keyword evidence="1" id="KW-0547">Nucleotide-binding</keyword>
<proteinExistence type="predicted"/>
<dbReference type="EMBL" id="MN739575">
    <property type="protein sequence ID" value="QHT13562.1"/>
    <property type="molecule type" value="Genomic_DNA"/>
</dbReference>
<keyword evidence="4" id="KW-0812">Transmembrane</keyword>
<dbReference type="Gene3D" id="3.40.50.300">
    <property type="entry name" value="P-loop containing nucleotide triphosphate hydrolases"/>
    <property type="match status" value="1"/>
</dbReference>
<name>A0A6C0DAY7_9ZZZZ</name>
<protein>
    <recommendedName>
        <fullName evidence="5">DNA mismatch repair proteins mutS family domain-containing protein</fullName>
    </recommendedName>
</protein>
<reference evidence="6" key="1">
    <citation type="journal article" date="2020" name="Nature">
        <title>Giant virus diversity and host interactions through global metagenomics.</title>
        <authorList>
            <person name="Schulz F."/>
            <person name="Roux S."/>
            <person name="Paez-Espino D."/>
            <person name="Jungbluth S."/>
            <person name="Walsh D.A."/>
            <person name="Denef V.J."/>
            <person name="McMahon K.D."/>
            <person name="Konstantinidis K.T."/>
            <person name="Eloe-Fadrosh E.A."/>
            <person name="Kyrpides N.C."/>
            <person name="Woyke T."/>
        </authorList>
    </citation>
    <scope>NUCLEOTIDE SEQUENCE</scope>
    <source>
        <strain evidence="6">GVMAG-M-3300023174-132</strain>
    </source>
</reference>
<dbReference type="GO" id="GO:0140664">
    <property type="term" value="F:ATP-dependent DNA damage sensor activity"/>
    <property type="evidence" value="ECO:0007669"/>
    <property type="project" value="InterPro"/>
</dbReference>
<dbReference type="PANTHER" id="PTHR11361">
    <property type="entry name" value="DNA MISMATCH REPAIR PROTEIN MUTS FAMILY MEMBER"/>
    <property type="match status" value="1"/>
</dbReference>
<dbReference type="GO" id="GO:0005829">
    <property type="term" value="C:cytosol"/>
    <property type="evidence" value="ECO:0007669"/>
    <property type="project" value="TreeGrafter"/>
</dbReference>
<evidence type="ECO:0000256" key="4">
    <source>
        <dbReference type="SAM" id="Phobius"/>
    </source>
</evidence>
<keyword evidence="3" id="KW-0238">DNA-binding</keyword>
<evidence type="ECO:0000256" key="2">
    <source>
        <dbReference type="ARBA" id="ARBA00022840"/>
    </source>
</evidence>
<dbReference type="Pfam" id="PF00488">
    <property type="entry name" value="MutS_V"/>
    <property type="match status" value="1"/>
</dbReference>
<dbReference type="GO" id="GO:0030983">
    <property type="term" value="F:mismatched DNA binding"/>
    <property type="evidence" value="ECO:0007669"/>
    <property type="project" value="InterPro"/>
</dbReference>